<organism evidence="1 2">
    <name type="scientific">Spiribacter salinus M19-40</name>
    <dbReference type="NCBI Taxonomy" id="1260251"/>
    <lineage>
        <taxon>Bacteria</taxon>
        <taxon>Pseudomonadati</taxon>
        <taxon>Pseudomonadota</taxon>
        <taxon>Gammaproteobacteria</taxon>
        <taxon>Chromatiales</taxon>
        <taxon>Ectothiorhodospiraceae</taxon>
        <taxon>Spiribacter</taxon>
    </lineage>
</organism>
<name>R4VF07_9GAMM</name>
<reference evidence="1 2" key="1">
    <citation type="journal article" date="2013" name="Genome Announc.">
        <title>Draft Genome of Spiribacter salinus M19-40, an Abundant Gammaproteobacterium in Aquatic Hypersaline Environments.</title>
        <authorList>
            <person name="Leon M.J."/>
            <person name="Ghai R."/>
            <person name="Fernandez A.B."/>
            <person name="Sanchez-Porro C."/>
            <person name="Rodriguez-Valera F."/>
            <person name="Ventosa A."/>
        </authorList>
    </citation>
    <scope>NUCLEOTIDE SEQUENCE [LARGE SCALE GENOMIC DNA]</scope>
    <source>
        <strain evidence="1">M19-40</strain>
    </source>
</reference>
<keyword evidence="2" id="KW-1185">Reference proteome</keyword>
<evidence type="ECO:0000313" key="1">
    <source>
        <dbReference type="EMBL" id="AGM40841.1"/>
    </source>
</evidence>
<evidence type="ECO:0000313" key="2">
    <source>
        <dbReference type="Proteomes" id="UP000017881"/>
    </source>
</evidence>
<dbReference type="RefSeq" id="WP_016353148.1">
    <property type="nucleotide sequence ID" value="NC_021291.1"/>
</dbReference>
<gene>
    <name evidence="1" type="ORF">SPISAL_03735</name>
</gene>
<accession>R4VF07</accession>
<dbReference type="EMBL" id="CP005963">
    <property type="protein sequence ID" value="AGM40841.1"/>
    <property type="molecule type" value="Genomic_DNA"/>
</dbReference>
<sequence>MRILKDEAGVTWRIDVLAASYGVVYLIFSAEAAGPVRKAPIDVASELDASAELVKMSEPTLQQLLTDSTPFEETSPLGF</sequence>
<protein>
    <submittedName>
        <fullName evidence="1">Uncharacterized protein</fullName>
    </submittedName>
</protein>
<dbReference type="HOGENOM" id="CLU_2604307_0_0_6"/>
<proteinExistence type="predicted"/>
<dbReference type="Proteomes" id="UP000017881">
    <property type="component" value="Chromosome"/>
</dbReference>
<dbReference type="AlphaFoldDB" id="R4VF07"/>
<dbReference type="KEGG" id="ssal:SPISAL_03735"/>